<sequence length="101" mass="11658">MSISVPGYQILERLSETRNTRVYRGYRDADQLPVILHTTGAEFASIQQYAKLAFSHVVLTQFEHPNITRIVDWIDDQYHPCLVMEDIGGIDLNQYVQQFDG</sequence>
<dbReference type="RefSeq" id="WP_087464137.1">
    <property type="nucleotide sequence ID" value="NZ_CP021425.1"/>
</dbReference>
<dbReference type="GO" id="GO:0004674">
    <property type="term" value="F:protein serine/threonine kinase activity"/>
    <property type="evidence" value="ECO:0007669"/>
    <property type="project" value="UniProtKB-KW"/>
</dbReference>
<keyword evidence="2" id="KW-0418">Kinase</keyword>
<accession>A0A1Y0IHY3</accession>
<dbReference type="AlphaFoldDB" id="A0A1Y0IHY3"/>
<keyword evidence="2" id="KW-0808">Transferase</keyword>
<dbReference type="OrthoDB" id="573511at2"/>
<dbReference type="Pfam" id="PF07714">
    <property type="entry name" value="PK_Tyr_Ser-Thr"/>
    <property type="match status" value="1"/>
</dbReference>
<organism evidence="2 3">
    <name type="scientific">Oleiphilus messinensis</name>
    <dbReference type="NCBI Taxonomy" id="141451"/>
    <lineage>
        <taxon>Bacteria</taxon>
        <taxon>Pseudomonadati</taxon>
        <taxon>Pseudomonadota</taxon>
        <taxon>Gammaproteobacteria</taxon>
        <taxon>Oceanospirillales</taxon>
        <taxon>Oleiphilaceae</taxon>
        <taxon>Oleiphilus</taxon>
    </lineage>
</organism>
<name>A0A1Y0IHY3_9GAMM</name>
<keyword evidence="2" id="KW-0723">Serine/threonine-protein kinase</keyword>
<evidence type="ECO:0000259" key="1">
    <source>
        <dbReference type="Pfam" id="PF07714"/>
    </source>
</evidence>
<feature type="domain" description="Serine-threonine/tyrosine-protein kinase catalytic" evidence="1">
    <location>
        <begin position="10"/>
        <end position="98"/>
    </location>
</feature>
<gene>
    <name evidence="2" type="ORF">OLMES_5486</name>
</gene>
<dbReference type="SUPFAM" id="SSF56112">
    <property type="entry name" value="Protein kinase-like (PK-like)"/>
    <property type="match status" value="1"/>
</dbReference>
<proteinExistence type="predicted"/>
<dbReference type="EMBL" id="CP021425">
    <property type="protein sequence ID" value="ARU59466.1"/>
    <property type="molecule type" value="Genomic_DNA"/>
</dbReference>
<evidence type="ECO:0000313" key="3">
    <source>
        <dbReference type="Proteomes" id="UP000196027"/>
    </source>
</evidence>
<evidence type="ECO:0000313" key="2">
    <source>
        <dbReference type="EMBL" id="ARU59466.1"/>
    </source>
</evidence>
<keyword evidence="3" id="KW-1185">Reference proteome</keyword>
<protein>
    <submittedName>
        <fullName evidence="2">Serine/threonine protein kinase</fullName>
    </submittedName>
</protein>
<reference evidence="2 3" key="1">
    <citation type="submission" date="2017-05" db="EMBL/GenBank/DDBJ databases">
        <title>Genomic insights into alkan degradation activity of Oleiphilus messinensis.</title>
        <authorList>
            <person name="Kozyavkin S.A."/>
            <person name="Slesarev A.I."/>
            <person name="Golyshin P.N."/>
            <person name="Korzhenkov A."/>
            <person name="Golyshina O.N."/>
            <person name="Toshchakov S.V."/>
        </authorList>
    </citation>
    <scope>NUCLEOTIDE SEQUENCE [LARGE SCALE GENOMIC DNA]</scope>
    <source>
        <strain evidence="2 3">ME102</strain>
    </source>
</reference>
<dbReference type="KEGG" id="ome:OLMES_5486"/>
<dbReference type="Gene3D" id="3.30.200.20">
    <property type="entry name" value="Phosphorylase Kinase, domain 1"/>
    <property type="match status" value="1"/>
</dbReference>
<dbReference type="InterPro" id="IPR011009">
    <property type="entry name" value="Kinase-like_dom_sf"/>
</dbReference>
<dbReference type="Proteomes" id="UP000196027">
    <property type="component" value="Chromosome"/>
</dbReference>
<dbReference type="InterPro" id="IPR001245">
    <property type="entry name" value="Ser-Thr/Tyr_kinase_cat_dom"/>
</dbReference>
<dbReference type="Gene3D" id="1.10.510.10">
    <property type="entry name" value="Transferase(Phosphotransferase) domain 1"/>
    <property type="match status" value="1"/>
</dbReference>